<dbReference type="EMBL" id="JADPUN010000342">
    <property type="protein sequence ID" value="MBF9134384.1"/>
    <property type="molecule type" value="Genomic_DNA"/>
</dbReference>
<dbReference type="SMART" id="SM00530">
    <property type="entry name" value="HTH_XRE"/>
    <property type="match status" value="1"/>
</dbReference>
<feature type="domain" description="HTH cro/C1-type" evidence="2">
    <location>
        <begin position="10"/>
        <end position="64"/>
    </location>
</feature>
<evidence type="ECO:0000313" key="4">
    <source>
        <dbReference type="Proteomes" id="UP000638560"/>
    </source>
</evidence>
<reference evidence="3 4" key="1">
    <citation type="submission" date="2020-11" db="EMBL/GenBank/DDBJ databases">
        <title>A novel isolate from a Black sea contaminated sediment with potential to produce alkanes: Plantactinospora alkalitolerans sp. nov.</title>
        <authorList>
            <person name="Carro L."/>
            <person name="Veyisoglu A."/>
            <person name="Guven K."/>
            <person name="Schumann P."/>
            <person name="Klenk H.-P."/>
            <person name="Sahin N."/>
        </authorList>
    </citation>
    <scope>NUCLEOTIDE SEQUENCE [LARGE SCALE GENOMIC DNA]</scope>
    <source>
        <strain evidence="3 4">S1510</strain>
    </source>
</reference>
<dbReference type="PROSITE" id="PS50943">
    <property type="entry name" value="HTH_CROC1"/>
    <property type="match status" value="1"/>
</dbReference>
<dbReference type="PANTHER" id="PTHR46797:SF10">
    <property type="entry name" value="BLR1115 PROTEIN"/>
    <property type="match status" value="1"/>
</dbReference>
<name>A0ABS0H7T8_9ACTN</name>
<keyword evidence="4" id="KW-1185">Reference proteome</keyword>
<dbReference type="InterPro" id="IPR013096">
    <property type="entry name" value="Cupin_2"/>
</dbReference>
<dbReference type="PANTHER" id="PTHR46797">
    <property type="entry name" value="HTH-TYPE TRANSCRIPTIONAL REGULATOR"/>
    <property type="match status" value="1"/>
</dbReference>
<dbReference type="RefSeq" id="WP_196205865.1">
    <property type="nucleotide sequence ID" value="NZ_JADPUN010000342.1"/>
</dbReference>
<dbReference type="Pfam" id="PF07883">
    <property type="entry name" value="Cupin_2"/>
    <property type="match status" value="1"/>
</dbReference>
<keyword evidence="1" id="KW-0238">DNA-binding</keyword>
<gene>
    <name evidence="3" type="ORF">I0C86_36465</name>
</gene>
<dbReference type="InterPro" id="IPR050807">
    <property type="entry name" value="TransReg_Diox_bact_type"/>
</dbReference>
<evidence type="ECO:0000313" key="3">
    <source>
        <dbReference type="EMBL" id="MBF9134384.1"/>
    </source>
</evidence>
<dbReference type="SUPFAM" id="SSF51182">
    <property type="entry name" value="RmlC-like cupins"/>
    <property type="match status" value="1"/>
</dbReference>
<sequence length="194" mass="21058">MDLELLGQRVRQLRLDGDLTLQGLADRCGVSVSMLSSIEHGDKAATVVLLDRIATGLGVRLVDLLTDETDRRFTVRRAAEQDVADEPGGWRRTILTPVVPGVNFELVRTSLPPGCDAGEFPAYAPGSHEFVVVDSGTLRLTVGDRTADLTSGDSVYFAADQPHRYLNPGRTVCGYYVAAIIMRPRGPAARLLRP</sequence>
<organism evidence="3 4">
    <name type="scientific">Plantactinospora alkalitolerans</name>
    <dbReference type="NCBI Taxonomy" id="2789879"/>
    <lineage>
        <taxon>Bacteria</taxon>
        <taxon>Bacillati</taxon>
        <taxon>Actinomycetota</taxon>
        <taxon>Actinomycetes</taxon>
        <taxon>Micromonosporales</taxon>
        <taxon>Micromonosporaceae</taxon>
        <taxon>Plantactinospora</taxon>
    </lineage>
</organism>
<dbReference type="Proteomes" id="UP000638560">
    <property type="component" value="Unassembled WGS sequence"/>
</dbReference>
<dbReference type="Pfam" id="PF01381">
    <property type="entry name" value="HTH_3"/>
    <property type="match status" value="1"/>
</dbReference>
<dbReference type="SUPFAM" id="SSF47413">
    <property type="entry name" value="lambda repressor-like DNA-binding domains"/>
    <property type="match status" value="1"/>
</dbReference>
<dbReference type="Gene3D" id="1.10.260.40">
    <property type="entry name" value="lambda repressor-like DNA-binding domains"/>
    <property type="match status" value="1"/>
</dbReference>
<dbReference type="CDD" id="cd02209">
    <property type="entry name" value="cupin_XRE_C"/>
    <property type="match status" value="1"/>
</dbReference>
<dbReference type="InterPro" id="IPR014710">
    <property type="entry name" value="RmlC-like_jellyroll"/>
</dbReference>
<accession>A0ABS0H7T8</accession>
<evidence type="ECO:0000256" key="1">
    <source>
        <dbReference type="ARBA" id="ARBA00023125"/>
    </source>
</evidence>
<dbReference type="Gene3D" id="2.60.120.10">
    <property type="entry name" value="Jelly Rolls"/>
    <property type="match status" value="1"/>
</dbReference>
<evidence type="ECO:0000259" key="2">
    <source>
        <dbReference type="PROSITE" id="PS50943"/>
    </source>
</evidence>
<comment type="caution">
    <text evidence="3">The sequence shown here is derived from an EMBL/GenBank/DDBJ whole genome shotgun (WGS) entry which is preliminary data.</text>
</comment>
<protein>
    <submittedName>
        <fullName evidence="3">Helix-turn-helix transcriptional regulator</fullName>
    </submittedName>
</protein>
<dbReference type="InterPro" id="IPR010982">
    <property type="entry name" value="Lambda_DNA-bd_dom_sf"/>
</dbReference>
<proteinExistence type="predicted"/>
<dbReference type="InterPro" id="IPR011051">
    <property type="entry name" value="RmlC_Cupin_sf"/>
</dbReference>
<dbReference type="CDD" id="cd00093">
    <property type="entry name" value="HTH_XRE"/>
    <property type="match status" value="1"/>
</dbReference>
<dbReference type="InterPro" id="IPR001387">
    <property type="entry name" value="Cro/C1-type_HTH"/>
</dbReference>